<accession>A0AAQ3P7G4</accession>
<dbReference type="Proteomes" id="UP001374535">
    <property type="component" value="Chromosome 1"/>
</dbReference>
<dbReference type="AlphaFoldDB" id="A0AAQ3P7G4"/>
<reference evidence="1 2" key="1">
    <citation type="journal article" date="2023" name="Life. Sci Alliance">
        <title>Evolutionary insights into 3D genome organization and epigenetic landscape of Vigna mungo.</title>
        <authorList>
            <person name="Junaid A."/>
            <person name="Singh B."/>
            <person name="Bhatia S."/>
        </authorList>
    </citation>
    <scope>NUCLEOTIDE SEQUENCE [LARGE SCALE GENOMIC DNA]</scope>
    <source>
        <strain evidence="1">Urdbean</strain>
    </source>
</reference>
<organism evidence="1 2">
    <name type="scientific">Vigna mungo</name>
    <name type="common">Black gram</name>
    <name type="synonym">Phaseolus mungo</name>
    <dbReference type="NCBI Taxonomy" id="3915"/>
    <lineage>
        <taxon>Eukaryota</taxon>
        <taxon>Viridiplantae</taxon>
        <taxon>Streptophyta</taxon>
        <taxon>Embryophyta</taxon>
        <taxon>Tracheophyta</taxon>
        <taxon>Spermatophyta</taxon>
        <taxon>Magnoliopsida</taxon>
        <taxon>eudicotyledons</taxon>
        <taxon>Gunneridae</taxon>
        <taxon>Pentapetalae</taxon>
        <taxon>rosids</taxon>
        <taxon>fabids</taxon>
        <taxon>Fabales</taxon>
        <taxon>Fabaceae</taxon>
        <taxon>Papilionoideae</taxon>
        <taxon>50 kb inversion clade</taxon>
        <taxon>NPAAA clade</taxon>
        <taxon>indigoferoid/millettioid clade</taxon>
        <taxon>Phaseoleae</taxon>
        <taxon>Vigna</taxon>
    </lineage>
</organism>
<evidence type="ECO:0000313" key="2">
    <source>
        <dbReference type="Proteomes" id="UP001374535"/>
    </source>
</evidence>
<sequence length="174" mass="18463">MGIPLATGKSSFPNKSCAGRLLKLPSMDSSPWETTARDCSLSSSFKPAKFSWIKPGGFKSVVLSLYSFLSSGFGSCSICLAKHASSSKASDSCISVSLGINSSCPTDFNSISTDSEEVASDQTLLCLEIEQVSAAVEPNSIPLLPREYASIHWLSSLLSIPRKTSVSTKLSNLK</sequence>
<evidence type="ECO:0000313" key="1">
    <source>
        <dbReference type="EMBL" id="WVZ22480.1"/>
    </source>
</evidence>
<dbReference type="EMBL" id="CP144700">
    <property type="protein sequence ID" value="WVZ22480.1"/>
    <property type="molecule type" value="Genomic_DNA"/>
</dbReference>
<name>A0AAQ3P7G4_VIGMU</name>
<protein>
    <submittedName>
        <fullName evidence="1">Uncharacterized protein</fullName>
    </submittedName>
</protein>
<gene>
    <name evidence="1" type="ORF">V8G54_001024</name>
</gene>
<proteinExistence type="predicted"/>
<keyword evidence="2" id="KW-1185">Reference proteome</keyword>